<feature type="transmembrane region" description="Helical" evidence="3">
    <location>
        <begin position="103"/>
        <end position="124"/>
    </location>
</feature>
<accession>A0A937RG91</accession>
<evidence type="ECO:0000313" key="6">
    <source>
        <dbReference type="Proteomes" id="UP000604475"/>
    </source>
</evidence>
<proteinExistence type="inferred from homology"/>
<evidence type="ECO:0000256" key="2">
    <source>
        <dbReference type="SAM" id="MobiDB-lite"/>
    </source>
</evidence>
<feature type="region of interest" description="Disordered" evidence="2">
    <location>
        <begin position="547"/>
        <end position="571"/>
    </location>
</feature>
<feature type="transmembrane region" description="Helical" evidence="3">
    <location>
        <begin position="68"/>
        <end position="91"/>
    </location>
</feature>
<gene>
    <name evidence="5" type="ORF">I7412_06520</name>
</gene>
<reference evidence="5" key="1">
    <citation type="submission" date="2020-12" db="EMBL/GenBank/DDBJ databases">
        <title>Genomic characterization of non-nitrogen-fixing Frankia strains.</title>
        <authorList>
            <person name="Carlos-Shanley C."/>
            <person name="Guerra T."/>
            <person name="Hahn D."/>
        </authorList>
    </citation>
    <scope>NUCLEOTIDE SEQUENCE</scope>
    <source>
        <strain evidence="5">CN6</strain>
    </source>
</reference>
<sequence>MWRPRVSVRVDGTRGRLWAAAVARRVSRLELRQRVGLQITLDSLALVVGLAAAQAGRFDFSVGALHDVGFWVVVLLAVCVLHFVGTALHLYLGRYRFGGFDEVLGLLLSVSLTVVGLEVALLAFGHPRPLPLSVPPLGGTVTLTVMFGARYLYRLAEEQLARPSAETGTDGADPAAGSGALDAAEAEAAALLGRRPIGVDAGAIAGYVTGRRVLVTGAGGAVGSALCRALRAYHPAELVMLDRDESALRALALALRGRADLPGDGLASEGLAGDDAGPDETVVLCDIRDVDMVAALFARYRPEVVFHTAALTHLPLLERFPGESVKTNVWGTLSVLEAAATHGVARLLNLSTLSATDAVGVLGYSKRITERLTAHVAREHGVAYVSARFGEVLGAGASALTVLARQLAAGGPLTVPDQDAVRHFLAVDDAVTLLLQAGAVGSGGDVLVLDMGKPIRLADIARRLAARADPAVGVVYAGLGAGEKLYEAPFGIGETDDRPHHPLISEVPVPPLDPGLAVELDPWADDEKIRAALRELGRGDDLTAITAGLTRIPRQATGPGSASPHRRHQAD</sequence>
<evidence type="ECO:0000259" key="4">
    <source>
        <dbReference type="Pfam" id="PF02719"/>
    </source>
</evidence>
<dbReference type="PANTHER" id="PTHR43318">
    <property type="entry name" value="UDP-N-ACETYLGLUCOSAMINE 4,6-DEHYDRATASE"/>
    <property type="match status" value="1"/>
</dbReference>
<evidence type="ECO:0000313" key="5">
    <source>
        <dbReference type="EMBL" id="MBL7626829.1"/>
    </source>
</evidence>
<dbReference type="Proteomes" id="UP000604475">
    <property type="component" value="Unassembled WGS sequence"/>
</dbReference>
<dbReference type="Pfam" id="PF02719">
    <property type="entry name" value="Polysacc_synt_2"/>
    <property type="match status" value="1"/>
</dbReference>
<dbReference type="InterPro" id="IPR003869">
    <property type="entry name" value="Polysac_CapD-like"/>
</dbReference>
<comment type="similarity">
    <text evidence="1">Belongs to the polysaccharide synthase family.</text>
</comment>
<feature type="domain" description="Polysaccharide biosynthesis protein CapD-like" evidence="4">
    <location>
        <begin position="213"/>
        <end position="502"/>
    </location>
</feature>
<name>A0A937RG91_9ACTN</name>
<evidence type="ECO:0000256" key="3">
    <source>
        <dbReference type="SAM" id="Phobius"/>
    </source>
</evidence>
<dbReference type="AlphaFoldDB" id="A0A937RG91"/>
<dbReference type="EMBL" id="JAEACQ010000149">
    <property type="protein sequence ID" value="MBL7626829.1"/>
    <property type="molecule type" value="Genomic_DNA"/>
</dbReference>
<keyword evidence="6" id="KW-1185">Reference proteome</keyword>
<dbReference type="InterPro" id="IPR036291">
    <property type="entry name" value="NAD(P)-bd_dom_sf"/>
</dbReference>
<keyword evidence="3" id="KW-1133">Transmembrane helix</keyword>
<dbReference type="Gene3D" id="3.40.50.720">
    <property type="entry name" value="NAD(P)-binding Rossmann-like Domain"/>
    <property type="match status" value="1"/>
</dbReference>
<dbReference type="PANTHER" id="PTHR43318:SF1">
    <property type="entry name" value="POLYSACCHARIDE BIOSYNTHESIS PROTEIN EPSC-RELATED"/>
    <property type="match status" value="1"/>
</dbReference>
<feature type="transmembrane region" description="Helical" evidence="3">
    <location>
        <begin position="35"/>
        <end position="56"/>
    </location>
</feature>
<dbReference type="InterPro" id="IPR051203">
    <property type="entry name" value="Polysaccharide_Synthase-Rel"/>
</dbReference>
<dbReference type="SUPFAM" id="SSF51735">
    <property type="entry name" value="NAD(P)-binding Rossmann-fold domains"/>
    <property type="match status" value="1"/>
</dbReference>
<keyword evidence="3" id="KW-0812">Transmembrane</keyword>
<organism evidence="5 6">
    <name type="scientific">Frankia nepalensis</name>
    <dbReference type="NCBI Taxonomy" id="1836974"/>
    <lineage>
        <taxon>Bacteria</taxon>
        <taxon>Bacillati</taxon>
        <taxon>Actinomycetota</taxon>
        <taxon>Actinomycetes</taxon>
        <taxon>Frankiales</taxon>
        <taxon>Frankiaceae</taxon>
        <taxon>Frankia</taxon>
    </lineage>
</organism>
<evidence type="ECO:0000256" key="1">
    <source>
        <dbReference type="ARBA" id="ARBA00007430"/>
    </source>
</evidence>
<comment type="caution">
    <text evidence="5">The sequence shown here is derived from an EMBL/GenBank/DDBJ whole genome shotgun (WGS) entry which is preliminary data.</text>
</comment>
<protein>
    <submittedName>
        <fullName evidence="5">Polysaccharide biosynthesis protein</fullName>
    </submittedName>
</protein>
<keyword evidence="3" id="KW-0472">Membrane</keyword>